<dbReference type="PRINTS" id="PR00111">
    <property type="entry name" value="ABHYDROLASE"/>
</dbReference>
<sequence>MLTTRTIQTAPGLAFDTSVAGPADGPLVLMLHGFGVSRFLWSDQVETLGQAGYLAVAPNQRGYAPGARPDPADHASYRVPHLLADALAIVAGLGHGDRRFHLAGHDWGGSLAWHLADAHPGRIASLTILSRPHPLAFNRAIDLPDGEQKRRSAHHTRFLDPQAGPDNLADDARWLRTRLKANGVPAEKIEQHLSVIGNPPAMEAALAWYRARGVRHDPAGPTKVPTLYIWGDADDAVGRAAAEGTGDFIAAPYQFEILPGVGHYPSDQVPGRVTALMLAHLGRYPA</sequence>
<keyword evidence="4" id="KW-1185">Reference proteome</keyword>
<dbReference type="OrthoDB" id="7253779at2"/>
<dbReference type="InterPro" id="IPR000639">
    <property type="entry name" value="Epox_hydrolase-like"/>
</dbReference>
<dbReference type="PRINTS" id="PR00412">
    <property type="entry name" value="EPOXHYDRLASE"/>
</dbReference>
<dbReference type="RefSeq" id="WP_104517671.1">
    <property type="nucleotide sequence ID" value="NZ_NHRY01000055.1"/>
</dbReference>
<dbReference type="PANTHER" id="PTHR43329">
    <property type="entry name" value="EPOXIDE HYDROLASE"/>
    <property type="match status" value="1"/>
</dbReference>
<dbReference type="GO" id="GO:0016787">
    <property type="term" value="F:hydrolase activity"/>
    <property type="evidence" value="ECO:0007669"/>
    <property type="project" value="UniProtKB-KW"/>
</dbReference>
<organism evidence="3 4">
    <name type="scientific">Rhodopila globiformis</name>
    <name type="common">Rhodopseudomonas globiformis</name>
    <dbReference type="NCBI Taxonomy" id="1071"/>
    <lineage>
        <taxon>Bacteria</taxon>
        <taxon>Pseudomonadati</taxon>
        <taxon>Pseudomonadota</taxon>
        <taxon>Alphaproteobacteria</taxon>
        <taxon>Acetobacterales</taxon>
        <taxon>Acetobacteraceae</taxon>
        <taxon>Rhodopila</taxon>
    </lineage>
</organism>
<proteinExistence type="predicted"/>
<evidence type="ECO:0000256" key="1">
    <source>
        <dbReference type="ARBA" id="ARBA00022801"/>
    </source>
</evidence>
<dbReference type="Pfam" id="PF00561">
    <property type="entry name" value="Abhydrolase_1"/>
    <property type="match status" value="1"/>
</dbReference>
<dbReference type="SUPFAM" id="SSF53474">
    <property type="entry name" value="alpha/beta-Hydrolases"/>
    <property type="match status" value="1"/>
</dbReference>
<dbReference type="Gene3D" id="3.40.50.1820">
    <property type="entry name" value="alpha/beta hydrolase"/>
    <property type="match status" value="1"/>
</dbReference>
<dbReference type="Proteomes" id="UP000239724">
    <property type="component" value="Unassembled WGS sequence"/>
</dbReference>
<evidence type="ECO:0000313" key="3">
    <source>
        <dbReference type="EMBL" id="PPQ36646.1"/>
    </source>
</evidence>
<dbReference type="AlphaFoldDB" id="A0A2S6NM13"/>
<protein>
    <recommendedName>
        <fullName evidence="2">AB hydrolase-1 domain-containing protein</fullName>
    </recommendedName>
</protein>
<evidence type="ECO:0000259" key="2">
    <source>
        <dbReference type="Pfam" id="PF00561"/>
    </source>
</evidence>
<keyword evidence="1" id="KW-0378">Hydrolase</keyword>
<name>A0A2S6NM13_RHOGL</name>
<dbReference type="InterPro" id="IPR000073">
    <property type="entry name" value="AB_hydrolase_1"/>
</dbReference>
<gene>
    <name evidence="3" type="ORF">CCS01_04595</name>
</gene>
<dbReference type="InterPro" id="IPR029058">
    <property type="entry name" value="AB_hydrolase_fold"/>
</dbReference>
<evidence type="ECO:0000313" key="4">
    <source>
        <dbReference type="Proteomes" id="UP000239724"/>
    </source>
</evidence>
<feature type="domain" description="AB hydrolase-1" evidence="2">
    <location>
        <begin position="26"/>
        <end position="265"/>
    </location>
</feature>
<accession>A0A2S6NM13</accession>
<dbReference type="EMBL" id="NHRY01000055">
    <property type="protein sequence ID" value="PPQ36646.1"/>
    <property type="molecule type" value="Genomic_DNA"/>
</dbReference>
<reference evidence="3 4" key="1">
    <citation type="journal article" date="2018" name="Arch. Microbiol.">
        <title>New insights into the metabolic potential of the phototrophic purple bacterium Rhodopila globiformis DSM 161(T) from its draft genome sequence and evidence for a vanadium-dependent nitrogenase.</title>
        <authorList>
            <person name="Imhoff J.F."/>
            <person name="Rahn T."/>
            <person name="Kunzel S."/>
            <person name="Neulinger S.C."/>
        </authorList>
    </citation>
    <scope>NUCLEOTIDE SEQUENCE [LARGE SCALE GENOMIC DNA]</scope>
    <source>
        <strain evidence="3 4">DSM 161</strain>
    </source>
</reference>
<comment type="caution">
    <text evidence="3">The sequence shown here is derived from an EMBL/GenBank/DDBJ whole genome shotgun (WGS) entry which is preliminary data.</text>
</comment>